<name>A0A5C7F7P0_9BACT</name>
<evidence type="ECO:0000259" key="2">
    <source>
        <dbReference type="PROSITE" id="PS51782"/>
    </source>
</evidence>
<gene>
    <name evidence="3" type="ORF">FUA23_20670</name>
</gene>
<dbReference type="Proteomes" id="UP000321907">
    <property type="component" value="Unassembled WGS sequence"/>
</dbReference>
<keyword evidence="1" id="KW-0732">Signal</keyword>
<evidence type="ECO:0000313" key="3">
    <source>
        <dbReference type="EMBL" id="TXF85428.1"/>
    </source>
</evidence>
<feature type="signal peptide" evidence="1">
    <location>
        <begin position="1"/>
        <end position="19"/>
    </location>
</feature>
<dbReference type="AlphaFoldDB" id="A0A5C7F7P0"/>
<proteinExistence type="predicted"/>
<dbReference type="OrthoDB" id="2149800at2"/>
<protein>
    <submittedName>
        <fullName evidence="3">LysM peptidoglycan-binding domain-containing protein</fullName>
    </submittedName>
</protein>
<organism evidence="3 4">
    <name type="scientific">Neolewinella aurantiaca</name>
    <dbReference type="NCBI Taxonomy" id="2602767"/>
    <lineage>
        <taxon>Bacteria</taxon>
        <taxon>Pseudomonadati</taxon>
        <taxon>Bacteroidota</taxon>
        <taxon>Saprospiria</taxon>
        <taxon>Saprospirales</taxon>
        <taxon>Lewinellaceae</taxon>
        <taxon>Neolewinella</taxon>
    </lineage>
</organism>
<feature type="chain" id="PRO_5023054640" evidence="1">
    <location>
        <begin position="20"/>
        <end position="285"/>
    </location>
</feature>
<reference evidence="3 4" key="1">
    <citation type="submission" date="2019-08" db="EMBL/GenBank/DDBJ databases">
        <title>Lewinella sp. strain SSH13 Genome sequencing and assembly.</title>
        <authorList>
            <person name="Kim I."/>
        </authorList>
    </citation>
    <scope>NUCLEOTIDE SEQUENCE [LARGE SCALE GENOMIC DNA]</scope>
    <source>
        <strain evidence="3 4">SSH13</strain>
    </source>
</reference>
<keyword evidence="4" id="KW-1185">Reference proteome</keyword>
<dbReference type="PROSITE" id="PS51782">
    <property type="entry name" value="LYSM"/>
    <property type="match status" value="1"/>
</dbReference>
<feature type="domain" description="LysM" evidence="2">
    <location>
        <begin position="114"/>
        <end position="160"/>
    </location>
</feature>
<comment type="caution">
    <text evidence="3">The sequence shown here is derived from an EMBL/GenBank/DDBJ whole genome shotgun (WGS) entry which is preliminary data.</text>
</comment>
<sequence length="285" mass="32901">MKRFITLLFFVFLCVGLQAQPFTGDSLYYLRPIDTMEVYNDVASGQILFDHYIAPGQTLYGVTKFYGLSLDDIYHLNPKLRAKYEPGDKARIAIPRQAIRAVPAPDSLAWFVPVYYRMGKGETLFGLYKRTLQLPNDEQLRALNPELNPERMSANQVLAIGYMKLDGIPKELQGEIEDPYVRRNRGLRELWRVRTEGKKMISQNGKAAWTKKGDPNKWMVLHRTAPINSLIEIEDPRSRKTIYARVMARIPDQVTDPNVIVVVSPLLVKAFGVRDRHFYVRTRHF</sequence>
<accession>A0A5C7F7P0</accession>
<dbReference type="InterPro" id="IPR018392">
    <property type="entry name" value="LysM"/>
</dbReference>
<dbReference type="CDD" id="cd00118">
    <property type="entry name" value="LysM"/>
    <property type="match status" value="1"/>
</dbReference>
<dbReference type="EMBL" id="VOXD01000047">
    <property type="protein sequence ID" value="TXF85428.1"/>
    <property type="molecule type" value="Genomic_DNA"/>
</dbReference>
<evidence type="ECO:0000313" key="4">
    <source>
        <dbReference type="Proteomes" id="UP000321907"/>
    </source>
</evidence>
<dbReference type="RefSeq" id="WP_147932683.1">
    <property type="nucleotide sequence ID" value="NZ_VOXD01000047.1"/>
</dbReference>
<evidence type="ECO:0000256" key="1">
    <source>
        <dbReference type="SAM" id="SignalP"/>
    </source>
</evidence>